<dbReference type="OrthoDB" id="10007688at2759"/>
<proteinExistence type="predicted"/>
<name>A0A816CJS2_9BILA</name>
<reference evidence="1" key="1">
    <citation type="submission" date="2021-02" db="EMBL/GenBank/DDBJ databases">
        <authorList>
            <person name="Nowell W R."/>
        </authorList>
    </citation>
    <scope>NUCLEOTIDE SEQUENCE</scope>
</reference>
<dbReference type="EMBL" id="CAJNOW010013586">
    <property type="protein sequence ID" value="CAF1622593.1"/>
    <property type="molecule type" value="Genomic_DNA"/>
</dbReference>
<accession>A0A816CJS2</accession>
<dbReference type="AlphaFoldDB" id="A0A816CJS2"/>
<sequence length="104" mass="11531">MPDRTYKTQIFSFDNDNASPIVLNTKPGNGQYLLKRLFSINNVSTVNSSKNISMSTIKSTKTNLSNAGPMARPFDEFSTGIMMIPTAPSDEQSFDKTTQLCKDQ</sequence>
<comment type="caution">
    <text evidence="1">The sequence shown here is derived from an EMBL/GenBank/DDBJ whole genome shotgun (WGS) entry which is preliminary data.</text>
</comment>
<evidence type="ECO:0000313" key="1">
    <source>
        <dbReference type="EMBL" id="CAF1622593.1"/>
    </source>
</evidence>
<gene>
    <name evidence="1" type="ORF">KQP761_LOCUS24877</name>
</gene>
<organism evidence="1 2">
    <name type="scientific">Rotaria magnacalcarata</name>
    <dbReference type="NCBI Taxonomy" id="392030"/>
    <lineage>
        <taxon>Eukaryota</taxon>
        <taxon>Metazoa</taxon>
        <taxon>Spiralia</taxon>
        <taxon>Gnathifera</taxon>
        <taxon>Rotifera</taxon>
        <taxon>Eurotatoria</taxon>
        <taxon>Bdelloidea</taxon>
        <taxon>Philodinida</taxon>
        <taxon>Philodinidae</taxon>
        <taxon>Rotaria</taxon>
    </lineage>
</organism>
<protein>
    <submittedName>
        <fullName evidence="1">Uncharacterized protein</fullName>
    </submittedName>
</protein>
<evidence type="ECO:0000313" key="2">
    <source>
        <dbReference type="Proteomes" id="UP000663834"/>
    </source>
</evidence>
<dbReference type="Proteomes" id="UP000663834">
    <property type="component" value="Unassembled WGS sequence"/>
</dbReference>